<reference evidence="1 2" key="1">
    <citation type="submission" date="2023-02" db="EMBL/GenBank/DDBJ databases">
        <title>LHISI_Scaffold_Assembly.</title>
        <authorList>
            <person name="Stuart O.P."/>
            <person name="Cleave R."/>
            <person name="Magrath M.J.L."/>
            <person name="Mikheyev A.S."/>
        </authorList>
    </citation>
    <scope>NUCLEOTIDE SEQUENCE [LARGE SCALE GENOMIC DNA]</scope>
    <source>
        <strain evidence="1">Daus_M_001</strain>
        <tissue evidence="1">Leg muscle</tissue>
    </source>
</reference>
<name>A0ABQ9G2N6_9NEOP</name>
<organism evidence="1 2">
    <name type="scientific">Dryococelus australis</name>
    <dbReference type="NCBI Taxonomy" id="614101"/>
    <lineage>
        <taxon>Eukaryota</taxon>
        <taxon>Metazoa</taxon>
        <taxon>Ecdysozoa</taxon>
        <taxon>Arthropoda</taxon>
        <taxon>Hexapoda</taxon>
        <taxon>Insecta</taxon>
        <taxon>Pterygota</taxon>
        <taxon>Neoptera</taxon>
        <taxon>Polyneoptera</taxon>
        <taxon>Phasmatodea</taxon>
        <taxon>Verophasmatodea</taxon>
        <taxon>Anareolatae</taxon>
        <taxon>Phasmatidae</taxon>
        <taxon>Eurycanthinae</taxon>
        <taxon>Dryococelus</taxon>
    </lineage>
</organism>
<dbReference type="EMBL" id="JARBHB010000017">
    <property type="protein sequence ID" value="KAJ8865662.1"/>
    <property type="molecule type" value="Genomic_DNA"/>
</dbReference>
<keyword evidence="2" id="KW-1185">Reference proteome</keyword>
<comment type="caution">
    <text evidence="1">The sequence shown here is derived from an EMBL/GenBank/DDBJ whole genome shotgun (WGS) entry which is preliminary data.</text>
</comment>
<accession>A0ABQ9G2N6</accession>
<evidence type="ECO:0000313" key="2">
    <source>
        <dbReference type="Proteomes" id="UP001159363"/>
    </source>
</evidence>
<sequence length="128" mass="13735">MGFSYHLLAKQVSGGNNLPAYSHFGELWKAECKITQVPLKKGHREANSHFRGVLHSVNASSRARAGCGEDSTKLSAVLTAGKLSTARHLVTVACGLPPYYRAAPEVAEPTASGNFKCHALKLCPLLFD</sequence>
<dbReference type="Proteomes" id="UP001159363">
    <property type="component" value="Chromosome 16"/>
</dbReference>
<protein>
    <submittedName>
        <fullName evidence="1">Uncharacterized protein</fullName>
    </submittedName>
</protein>
<gene>
    <name evidence="1" type="ORF">PR048_033182</name>
</gene>
<proteinExistence type="predicted"/>
<evidence type="ECO:0000313" key="1">
    <source>
        <dbReference type="EMBL" id="KAJ8865662.1"/>
    </source>
</evidence>